<reference evidence="3 4" key="1">
    <citation type="submission" date="2019-10" db="EMBL/GenBank/DDBJ databases">
        <authorList>
            <person name="Palmer J.M."/>
        </authorList>
    </citation>
    <scope>NUCLEOTIDE SEQUENCE [LARGE SCALE GENOMIC DNA]</scope>
    <source>
        <strain evidence="3 4">TWF718</strain>
    </source>
</reference>
<proteinExistence type="predicted"/>
<feature type="coiled-coil region" evidence="1">
    <location>
        <begin position="204"/>
        <end position="231"/>
    </location>
</feature>
<sequence length="594" mass="66822">MSRDLEPSSSVALPAPSDSTTARAPGRDRSVSVSHRSPSQPTKPDPPSPASSRSRTRTRSTSSPTRRTARVVRIRIRRNSSVSSSTANSRSVSISRTASTTVTPRMATAPESVPDVATSEPLDPRRASTAPTEESASGVGLPDHRQSYGPQDEDEEMQDQYQDDVPPEEHQAPRSHDGQPKHVQAAALNLSPAAEYLMGIMAEFRKLEGKLASLLDEQARLKDENEELRNRPPVPDPTTLQDLENLTTKYNKVKKLYFQKESQVDQLAKENEALRGETEEVENLRNDNQELNRDLDILVKERDQIAQELAAATKEKEELSHQLGSFEQERDTLERERESLEQERDSVLQDRDSALQERDSVLQERNAILQERDAALQEREAVLQERDVILQEREDILRDRDAVEKEREEALQDKHDATVERDEARQDQENLQNRVKDLEDEVAKLQAQTAANANGVRDKRVSGPPAGHASTGPDYPQDILKLKYDKVKRLYYEQQKTISHLEERLRSAETMRAEDEYIASHGPEPLISRSNSKGKQRASYVSPERDSYRGEGGSATSPSSTDMPPRRRSVRSSGRRGASLEHDRRSIGTDDDVL</sequence>
<feature type="region of interest" description="Disordered" evidence="2">
    <location>
        <begin position="448"/>
        <end position="478"/>
    </location>
</feature>
<gene>
    <name evidence="3" type="ORF">TWF718_000671</name>
</gene>
<evidence type="ECO:0000313" key="3">
    <source>
        <dbReference type="EMBL" id="KAK6356309.1"/>
    </source>
</evidence>
<evidence type="ECO:0000256" key="1">
    <source>
        <dbReference type="SAM" id="Coils"/>
    </source>
</evidence>
<feature type="region of interest" description="Disordered" evidence="2">
    <location>
        <begin position="1"/>
        <end position="183"/>
    </location>
</feature>
<organism evidence="3 4">
    <name type="scientific">Orbilia javanica</name>
    <dbReference type="NCBI Taxonomy" id="47235"/>
    <lineage>
        <taxon>Eukaryota</taxon>
        <taxon>Fungi</taxon>
        <taxon>Dikarya</taxon>
        <taxon>Ascomycota</taxon>
        <taxon>Pezizomycotina</taxon>
        <taxon>Orbiliomycetes</taxon>
        <taxon>Orbiliales</taxon>
        <taxon>Orbiliaceae</taxon>
        <taxon>Orbilia</taxon>
    </lineage>
</organism>
<name>A0AAN8RG39_9PEZI</name>
<keyword evidence="4" id="KW-1185">Reference proteome</keyword>
<evidence type="ECO:0000256" key="2">
    <source>
        <dbReference type="SAM" id="MobiDB-lite"/>
    </source>
</evidence>
<feature type="compositionally biased region" description="Basic and acidic residues" evidence="2">
    <location>
        <begin position="167"/>
        <end position="180"/>
    </location>
</feature>
<accession>A0AAN8RG39</accession>
<feature type="compositionally biased region" description="Acidic residues" evidence="2">
    <location>
        <begin position="151"/>
        <end position="166"/>
    </location>
</feature>
<feature type="compositionally biased region" description="Basic residues" evidence="2">
    <location>
        <begin position="67"/>
        <end position="78"/>
    </location>
</feature>
<feature type="region of interest" description="Disordered" evidence="2">
    <location>
        <begin position="514"/>
        <end position="594"/>
    </location>
</feature>
<dbReference type="Proteomes" id="UP001313282">
    <property type="component" value="Unassembled WGS sequence"/>
</dbReference>
<feature type="region of interest" description="Disordered" evidence="2">
    <location>
        <begin position="399"/>
        <end position="430"/>
    </location>
</feature>
<dbReference type="AlphaFoldDB" id="A0AAN8RG39"/>
<feature type="region of interest" description="Disordered" evidence="2">
    <location>
        <begin position="312"/>
        <end position="355"/>
    </location>
</feature>
<feature type="region of interest" description="Disordered" evidence="2">
    <location>
        <begin position="269"/>
        <end position="288"/>
    </location>
</feature>
<dbReference type="EMBL" id="JAVHNR010000001">
    <property type="protein sequence ID" value="KAK6356309.1"/>
    <property type="molecule type" value="Genomic_DNA"/>
</dbReference>
<keyword evidence="1" id="KW-0175">Coiled coil</keyword>
<feature type="compositionally biased region" description="Polar residues" evidence="2">
    <location>
        <begin position="7"/>
        <end position="22"/>
    </location>
</feature>
<evidence type="ECO:0000313" key="4">
    <source>
        <dbReference type="Proteomes" id="UP001313282"/>
    </source>
</evidence>
<feature type="compositionally biased region" description="Basic and acidic residues" evidence="2">
    <location>
        <begin position="327"/>
        <end position="355"/>
    </location>
</feature>
<comment type="caution">
    <text evidence="3">The sequence shown here is derived from an EMBL/GenBank/DDBJ whole genome shotgun (WGS) entry which is preliminary data.</text>
</comment>
<dbReference type="Gene3D" id="6.10.250.3110">
    <property type="match status" value="1"/>
</dbReference>
<protein>
    <submittedName>
        <fullName evidence="3">Uncharacterized protein</fullName>
    </submittedName>
</protein>
<feature type="compositionally biased region" description="Basic and acidic residues" evidence="2">
    <location>
        <begin position="578"/>
        <end position="588"/>
    </location>
</feature>
<feature type="compositionally biased region" description="Low complexity" evidence="2">
    <location>
        <begin position="79"/>
        <end position="96"/>
    </location>
</feature>